<evidence type="ECO:0000256" key="3">
    <source>
        <dbReference type="ARBA" id="ARBA00022840"/>
    </source>
</evidence>
<organism evidence="6 7">
    <name type="scientific">Bacillus selenitireducens (strain ATCC 700615 / DSM 15326 / MLS10)</name>
    <dbReference type="NCBI Taxonomy" id="439292"/>
    <lineage>
        <taxon>Bacteria</taxon>
        <taxon>Bacillati</taxon>
        <taxon>Bacillota</taxon>
        <taxon>Bacilli</taxon>
        <taxon>Bacillales</taxon>
        <taxon>Bacillaceae</taxon>
        <taxon>Salisediminibacterium</taxon>
    </lineage>
</organism>
<dbReference type="PROSITE" id="PS00211">
    <property type="entry name" value="ABC_TRANSPORTER_1"/>
    <property type="match status" value="1"/>
</dbReference>
<keyword evidence="2" id="KW-0547">Nucleotide-binding</keyword>
<dbReference type="InterPro" id="IPR002808">
    <property type="entry name" value="AdoCbi_amidolase"/>
</dbReference>
<feature type="domain" description="ABC transporter" evidence="5">
    <location>
        <begin position="2"/>
        <end position="239"/>
    </location>
</feature>
<dbReference type="AlphaFoldDB" id="D6XZA4"/>
<dbReference type="HOGENOM" id="CLU_000604_0_0_9"/>
<evidence type="ECO:0000313" key="6">
    <source>
        <dbReference type="EMBL" id="ADI00389.1"/>
    </source>
</evidence>
<reference evidence="6" key="1">
    <citation type="submission" date="2009-10" db="EMBL/GenBank/DDBJ databases">
        <title>Complete sequence of Bacillus selenitireducens MLS10.</title>
        <authorList>
            <consortium name="US DOE Joint Genome Institute"/>
            <person name="Lucas S."/>
            <person name="Copeland A."/>
            <person name="Lapidus A."/>
            <person name="Glavina del Rio T."/>
            <person name="Dalin E."/>
            <person name="Tice H."/>
            <person name="Bruce D."/>
            <person name="Goodwin L."/>
            <person name="Pitluck S."/>
            <person name="Sims D."/>
            <person name="Brettin T."/>
            <person name="Detter J.C."/>
            <person name="Han C."/>
            <person name="Larimer F."/>
            <person name="Land M."/>
            <person name="Hauser L."/>
            <person name="Kyrpides N."/>
            <person name="Ovchinnikova G."/>
            <person name="Stolz J."/>
        </authorList>
    </citation>
    <scope>NUCLEOTIDE SEQUENCE [LARGE SCALE GENOMIC DNA]</scope>
    <source>
        <strain evidence="6">MLS10</strain>
    </source>
</reference>
<dbReference type="FunFam" id="3.40.50.300:FF:000134">
    <property type="entry name" value="Iron-enterobactin ABC transporter ATP-binding protein"/>
    <property type="match status" value="1"/>
</dbReference>
<evidence type="ECO:0000259" key="5">
    <source>
        <dbReference type="PROSITE" id="PS50893"/>
    </source>
</evidence>
<keyword evidence="1" id="KW-0813">Transport</keyword>
<dbReference type="PANTHER" id="PTHR42794:SF1">
    <property type="entry name" value="HEMIN IMPORT ATP-BINDING PROTEIN HMUV"/>
    <property type="match status" value="1"/>
</dbReference>
<keyword evidence="7" id="KW-1185">Reference proteome</keyword>
<name>D6XZA4_BACIE</name>
<evidence type="ECO:0000313" key="7">
    <source>
        <dbReference type="Proteomes" id="UP000000271"/>
    </source>
</evidence>
<proteinExistence type="predicted"/>
<dbReference type="PROSITE" id="PS50893">
    <property type="entry name" value="ABC_TRANSPORTER_2"/>
    <property type="match status" value="1"/>
</dbReference>
<dbReference type="GO" id="GO:0005524">
    <property type="term" value="F:ATP binding"/>
    <property type="evidence" value="ECO:0007669"/>
    <property type="project" value="UniProtKB-KW"/>
</dbReference>
<dbReference type="OrthoDB" id="9787851at2"/>
<dbReference type="Proteomes" id="UP000000271">
    <property type="component" value="Chromosome"/>
</dbReference>
<evidence type="ECO:0000256" key="2">
    <source>
        <dbReference type="ARBA" id="ARBA00022741"/>
    </source>
</evidence>
<dbReference type="eggNOG" id="COG1120">
    <property type="taxonomic scope" value="Bacteria"/>
</dbReference>
<dbReference type="EMBL" id="CP001791">
    <property type="protein sequence ID" value="ADI00389.1"/>
    <property type="molecule type" value="Genomic_DNA"/>
</dbReference>
<protein>
    <recommendedName>
        <fullName evidence="5">ABC transporter domain-containing protein</fullName>
    </recommendedName>
</protein>
<dbReference type="Pfam" id="PF01955">
    <property type="entry name" value="CbiZ"/>
    <property type="match status" value="1"/>
</dbReference>
<dbReference type="GO" id="GO:0016887">
    <property type="term" value="F:ATP hydrolysis activity"/>
    <property type="evidence" value="ECO:0007669"/>
    <property type="project" value="InterPro"/>
</dbReference>
<sequence length="489" mass="53624">MLKIDHLSGGYGQTTIIHDVNLTIRKGEFFTLLGPNGSGKSTLFRLISGTLPPEEGRIMIDGTPLDSMSHTKRAQTIAVLSQEANVSFDFTVEEIISLGRYAFQRGLFKTLSARDRSVIDDAMQLTDTAVFRHHPFRTLSGGEKQRVLLAKALAQEPKLLLLDEPTNHLDIRHAFSLLDLLKDWQKRHDLTVFAILHDLNVASLYADRVGLIQKGSLMTTGSPDLLREEDRLSDIYHVKVNAQSHPVLPRPQILMTPGHAVHKGSFQFGKDVTIDRSDDVIHLAFDEPLRTISSGVTGDGIRWIRHFCNFHVDPHYDGVAPVTDMTRWLDHRELPVESTVGMMTAVHLADAATIRRTVDDVDIMVIATAGVGNAVDITLADQRDGLSQIGTLNVMVFLDAHFTDGALVNAMMSATEAKTKALSDLGIRDRYTDTIATGTPTDSLAIGTTQHGELTPFAGSGTPAGKAIGSVVYDALTEAIGHYLNRKQQ</sequence>
<accession>D6XZA4</accession>
<dbReference type="CDD" id="cd03214">
    <property type="entry name" value="ABC_Iron-Siderophores_B12_Hemin"/>
    <property type="match status" value="1"/>
</dbReference>
<evidence type="ECO:0000256" key="1">
    <source>
        <dbReference type="ARBA" id="ARBA00022448"/>
    </source>
</evidence>
<dbReference type="eggNOG" id="COG1865">
    <property type="taxonomic scope" value="Bacteria"/>
</dbReference>
<dbReference type="InterPro" id="IPR003593">
    <property type="entry name" value="AAA+_ATPase"/>
</dbReference>
<dbReference type="KEGG" id="bse:Bsel_2900"/>
<gene>
    <name evidence="6" type="ordered locus">Bsel_2900</name>
</gene>
<keyword evidence="4" id="KW-1278">Translocase</keyword>
<dbReference type="Gene3D" id="3.40.50.300">
    <property type="entry name" value="P-loop containing nucleotide triphosphate hydrolases"/>
    <property type="match status" value="1"/>
</dbReference>
<dbReference type="SUPFAM" id="SSF52540">
    <property type="entry name" value="P-loop containing nucleoside triphosphate hydrolases"/>
    <property type="match status" value="1"/>
</dbReference>
<dbReference type="InterPro" id="IPR017871">
    <property type="entry name" value="ABC_transporter-like_CS"/>
</dbReference>
<dbReference type="PANTHER" id="PTHR42794">
    <property type="entry name" value="HEMIN IMPORT ATP-BINDING PROTEIN HMUV"/>
    <property type="match status" value="1"/>
</dbReference>
<dbReference type="SMART" id="SM00382">
    <property type="entry name" value="AAA"/>
    <property type="match status" value="1"/>
</dbReference>
<evidence type="ECO:0000256" key="4">
    <source>
        <dbReference type="ARBA" id="ARBA00022967"/>
    </source>
</evidence>
<dbReference type="Pfam" id="PF00005">
    <property type="entry name" value="ABC_tran"/>
    <property type="match status" value="1"/>
</dbReference>
<dbReference type="InterPro" id="IPR003439">
    <property type="entry name" value="ABC_transporter-like_ATP-bd"/>
</dbReference>
<dbReference type="RefSeq" id="WP_013173801.1">
    <property type="nucleotide sequence ID" value="NC_014219.1"/>
</dbReference>
<dbReference type="STRING" id="439292.Bsel_2900"/>
<dbReference type="InterPro" id="IPR027417">
    <property type="entry name" value="P-loop_NTPase"/>
</dbReference>
<keyword evidence="3" id="KW-0067">ATP-binding</keyword>